<dbReference type="EMBL" id="SLUI01000003">
    <property type="protein sequence ID" value="TCL38751.1"/>
    <property type="molecule type" value="Genomic_DNA"/>
</dbReference>
<dbReference type="Gene3D" id="3.30.1330.100">
    <property type="entry name" value="CofE-like"/>
    <property type="match status" value="1"/>
</dbReference>
<gene>
    <name evidence="2" type="ORF">EV210_103231</name>
</gene>
<organism evidence="2 3">
    <name type="scientific">Anaerospora hongkongensis</name>
    <dbReference type="NCBI Taxonomy" id="244830"/>
    <lineage>
        <taxon>Bacteria</taxon>
        <taxon>Bacillati</taxon>
        <taxon>Bacillota</taxon>
        <taxon>Negativicutes</taxon>
        <taxon>Selenomonadales</taxon>
        <taxon>Sporomusaceae</taxon>
        <taxon>Anaerospora</taxon>
    </lineage>
</organism>
<evidence type="ECO:0000259" key="1">
    <source>
        <dbReference type="Pfam" id="PF01996"/>
    </source>
</evidence>
<dbReference type="GO" id="GO:0016874">
    <property type="term" value="F:ligase activity"/>
    <property type="evidence" value="ECO:0007669"/>
    <property type="project" value="UniProtKB-KW"/>
</dbReference>
<proteinExistence type="predicted"/>
<dbReference type="Proteomes" id="UP000295063">
    <property type="component" value="Unassembled WGS sequence"/>
</dbReference>
<keyword evidence="2" id="KW-0436">Ligase</keyword>
<sequence>MEELQLIPVKTRILTPQDDIVDAIEQYAKDQIGPNDVVSVAESVVAITQGRAVRPEELNPGILARIMCRFVPQKGSMSSIYGMQAAMNVEGEWRMFFAMLVGMLGKLVGRSGLFYELAGPQAALVDDVTGTMPPFDKHIVYGPDNPEGVAEAIKKRFGCYGAVVADVNDLKRARVVGITSGLEPQKVAKILIDNPFGNASQMTPVVIIRNYAQAEARVVEHSQA</sequence>
<reference evidence="2 3" key="1">
    <citation type="submission" date="2019-03" db="EMBL/GenBank/DDBJ databases">
        <title>Genomic Encyclopedia of Type Strains, Phase IV (KMG-IV): sequencing the most valuable type-strain genomes for metagenomic binning, comparative biology and taxonomic classification.</title>
        <authorList>
            <person name="Goeker M."/>
        </authorList>
    </citation>
    <scope>NUCLEOTIDE SEQUENCE [LARGE SCALE GENOMIC DNA]</scope>
    <source>
        <strain evidence="2 3">DSM 15969</strain>
    </source>
</reference>
<dbReference type="Pfam" id="PF01996">
    <property type="entry name" value="F420_ligase"/>
    <property type="match status" value="1"/>
</dbReference>
<name>A0A4R1Q8N5_9FIRM</name>
<dbReference type="OrthoDB" id="9763290at2"/>
<dbReference type="InterPro" id="IPR002847">
    <property type="entry name" value="F420-0_gamma-glut_ligase-dom"/>
</dbReference>
<dbReference type="SUPFAM" id="SSF144010">
    <property type="entry name" value="CofE-like"/>
    <property type="match status" value="1"/>
</dbReference>
<evidence type="ECO:0000313" key="2">
    <source>
        <dbReference type="EMBL" id="TCL38751.1"/>
    </source>
</evidence>
<keyword evidence="3" id="KW-1185">Reference proteome</keyword>
<comment type="caution">
    <text evidence="2">The sequence shown here is derived from an EMBL/GenBank/DDBJ whole genome shotgun (WGS) entry which is preliminary data.</text>
</comment>
<evidence type="ECO:0000313" key="3">
    <source>
        <dbReference type="Proteomes" id="UP000295063"/>
    </source>
</evidence>
<accession>A0A4R1Q8N5</accession>
<protein>
    <submittedName>
        <fullName evidence="2">F420-0:gamma-glutamyl ligase</fullName>
    </submittedName>
</protein>
<dbReference type="RefSeq" id="WP_132076984.1">
    <property type="nucleotide sequence ID" value="NZ_DAIMLW010000317.1"/>
</dbReference>
<feature type="domain" description="Coenzyme F420:L-glutamate ligase-like" evidence="1">
    <location>
        <begin position="9"/>
        <end position="66"/>
    </location>
</feature>
<dbReference type="AlphaFoldDB" id="A0A4R1Q8N5"/>